<dbReference type="OrthoDB" id="3277468at2"/>
<protein>
    <submittedName>
        <fullName evidence="9">Glutamine synthetase</fullName>
    </submittedName>
</protein>
<evidence type="ECO:0000256" key="1">
    <source>
        <dbReference type="ARBA" id="ARBA00009897"/>
    </source>
</evidence>
<reference evidence="10" key="1">
    <citation type="submission" date="2016-10" db="EMBL/GenBank/DDBJ databases">
        <authorList>
            <person name="Varghese N."/>
            <person name="Submissions S."/>
        </authorList>
    </citation>
    <scope>NUCLEOTIDE SEQUENCE [LARGE SCALE GENOMIC DNA]</scope>
    <source>
        <strain evidence="10">DSM 45722</strain>
    </source>
</reference>
<evidence type="ECO:0000256" key="5">
    <source>
        <dbReference type="PROSITE-ProRule" id="PRU01330"/>
    </source>
</evidence>
<keyword evidence="3" id="KW-0547">Nucleotide-binding</keyword>
<dbReference type="Pfam" id="PF00120">
    <property type="entry name" value="Gln-synt_C"/>
    <property type="match status" value="1"/>
</dbReference>
<accession>A0A1G4YTV2</accession>
<dbReference type="AlphaFoldDB" id="A0A1G4YTV2"/>
<dbReference type="PANTHER" id="PTHR43785">
    <property type="entry name" value="GAMMA-GLUTAMYLPUTRESCINE SYNTHETASE"/>
    <property type="match status" value="1"/>
</dbReference>
<dbReference type="Gene3D" id="3.30.590.10">
    <property type="entry name" value="Glutamine synthetase/guanido kinase, catalytic domain"/>
    <property type="match status" value="1"/>
</dbReference>
<evidence type="ECO:0000259" key="8">
    <source>
        <dbReference type="PROSITE" id="PS51987"/>
    </source>
</evidence>
<dbReference type="GO" id="GO:0006542">
    <property type="term" value="P:glutamine biosynthetic process"/>
    <property type="evidence" value="ECO:0007669"/>
    <property type="project" value="InterPro"/>
</dbReference>
<dbReference type="SUPFAM" id="SSF54368">
    <property type="entry name" value="Glutamine synthetase, N-terminal domain"/>
    <property type="match status" value="1"/>
</dbReference>
<dbReference type="Proteomes" id="UP000198981">
    <property type="component" value="Unassembled WGS sequence"/>
</dbReference>
<dbReference type="InterPro" id="IPR014746">
    <property type="entry name" value="Gln_synth/guanido_kin_cat_dom"/>
</dbReference>
<proteinExistence type="inferred from homology"/>
<evidence type="ECO:0000256" key="2">
    <source>
        <dbReference type="ARBA" id="ARBA00022598"/>
    </source>
</evidence>
<gene>
    <name evidence="9" type="ORF">SAMN03159343_3523</name>
</gene>
<evidence type="ECO:0000313" key="9">
    <source>
        <dbReference type="EMBL" id="SCX56869.1"/>
    </source>
</evidence>
<feature type="domain" description="GS beta-grasp" evidence="7">
    <location>
        <begin position="26"/>
        <end position="118"/>
    </location>
</feature>
<dbReference type="STRING" id="1960309.SAMN03159343_3523"/>
<dbReference type="InterPro" id="IPR008147">
    <property type="entry name" value="Gln_synt_N"/>
</dbReference>
<keyword evidence="4" id="KW-0067">ATP-binding</keyword>
<evidence type="ECO:0000256" key="3">
    <source>
        <dbReference type="ARBA" id="ARBA00022741"/>
    </source>
</evidence>
<dbReference type="PROSITE" id="PS51986">
    <property type="entry name" value="GS_BETA_GRASP"/>
    <property type="match status" value="1"/>
</dbReference>
<evidence type="ECO:0000256" key="4">
    <source>
        <dbReference type="ARBA" id="ARBA00022840"/>
    </source>
</evidence>
<dbReference type="GO" id="GO:0005524">
    <property type="term" value="F:ATP binding"/>
    <property type="evidence" value="ECO:0007669"/>
    <property type="project" value="UniProtKB-KW"/>
</dbReference>
<evidence type="ECO:0000259" key="7">
    <source>
        <dbReference type="PROSITE" id="PS51986"/>
    </source>
</evidence>
<dbReference type="PANTHER" id="PTHR43785:SF12">
    <property type="entry name" value="TYPE-1 GLUTAMINE SYNTHETASE 2"/>
    <property type="match status" value="1"/>
</dbReference>
<comment type="similarity">
    <text evidence="1 5 6">Belongs to the glutamine synthetase family.</text>
</comment>
<dbReference type="SMART" id="SM01230">
    <property type="entry name" value="Gln-synt_C"/>
    <property type="match status" value="1"/>
</dbReference>
<dbReference type="GO" id="GO:0004356">
    <property type="term" value="F:glutamine synthetase activity"/>
    <property type="evidence" value="ECO:0007669"/>
    <property type="project" value="InterPro"/>
</dbReference>
<name>A0A1G4YTV2_9ACTN</name>
<keyword evidence="2" id="KW-0436">Ligase</keyword>
<sequence>MDQLDTATRDARRSAAEALLPELEDAGVTAVALPWVDTSGITRVKTVPLAKLPSAAQWGVGMSPVFDGFLLDDSIVAGRFAGSAIGDLRLHPDLARLTVLAGQPGWAWAPVDRYTQAGVPHVQCSRSLLRRMVSDLGDLHVRAAFEVEWVVSRPDGTPEDADAFVPALSGPAYGMTRLAEVSDYGRDLLDALTEQGVAVDQFHPEYAAGQLEVSVAAQDPVAAADTALLVRATITAVSAQHGLRVSFSPKVTADGVGNGGHLHLSLNRGEENLMSGGEGTFGLTPEGEGFTAGLLAHLPGLLAVGAPSVASYLRLVPSHWAGAYAAWGLENREAALRFVTGPDGNRQASANVEVKSLDLAANPYLLMAGCLAAGLAGVRAGARLPDPVGVDPASLTDEGRREAGIRPLPASLAEAVQAFESDEVLTGAFGEELSATVADVRRGEIALFDGASPEAVCRAVRWKH</sequence>
<dbReference type="InterPro" id="IPR036651">
    <property type="entry name" value="Gln_synt_N_sf"/>
</dbReference>
<feature type="domain" description="GS catalytic" evidence="8">
    <location>
        <begin position="125"/>
        <end position="464"/>
    </location>
</feature>
<evidence type="ECO:0000256" key="6">
    <source>
        <dbReference type="RuleBase" id="RU000384"/>
    </source>
</evidence>
<evidence type="ECO:0000313" key="10">
    <source>
        <dbReference type="Proteomes" id="UP000198981"/>
    </source>
</evidence>
<dbReference type="InterPro" id="IPR008146">
    <property type="entry name" value="Gln_synth_cat_dom"/>
</dbReference>
<keyword evidence="10" id="KW-1185">Reference proteome</keyword>
<dbReference type="EMBL" id="FMUH01000006">
    <property type="protein sequence ID" value="SCX56869.1"/>
    <property type="molecule type" value="Genomic_DNA"/>
</dbReference>
<dbReference type="PROSITE" id="PS51987">
    <property type="entry name" value="GS_CATALYTIC"/>
    <property type="match status" value="1"/>
</dbReference>
<organism evidence="9 10">
    <name type="scientific">Klenkia marina</name>
    <dbReference type="NCBI Taxonomy" id="1960309"/>
    <lineage>
        <taxon>Bacteria</taxon>
        <taxon>Bacillati</taxon>
        <taxon>Actinomycetota</taxon>
        <taxon>Actinomycetes</taxon>
        <taxon>Geodermatophilales</taxon>
        <taxon>Geodermatophilaceae</taxon>
        <taxon>Klenkia</taxon>
    </lineage>
</organism>
<dbReference type="SUPFAM" id="SSF55931">
    <property type="entry name" value="Glutamine synthetase/guanido kinase"/>
    <property type="match status" value="1"/>
</dbReference>
<dbReference type="Gene3D" id="3.10.20.70">
    <property type="entry name" value="Glutamine synthetase, N-terminal domain"/>
    <property type="match status" value="1"/>
</dbReference>
<dbReference type="RefSeq" id="WP_092806739.1">
    <property type="nucleotide sequence ID" value="NZ_FMUH01000006.1"/>
</dbReference>